<dbReference type="OrthoDB" id="9891788at2"/>
<evidence type="ECO:0000313" key="3">
    <source>
        <dbReference type="Proteomes" id="UP000183788"/>
    </source>
</evidence>
<organism evidence="1 3">
    <name type="scientific">Chitinophaga sancti</name>
    <dbReference type="NCBI Taxonomy" id="1004"/>
    <lineage>
        <taxon>Bacteria</taxon>
        <taxon>Pseudomonadati</taxon>
        <taxon>Bacteroidota</taxon>
        <taxon>Chitinophagia</taxon>
        <taxon>Chitinophagales</taxon>
        <taxon>Chitinophagaceae</taxon>
        <taxon>Chitinophaga</taxon>
    </lineage>
</organism>
<name>A0A1K1SDY5_9BACT</name>
<evidence type="ECO:0000313" key="2">
    <source>
        <dbReference type="EMBL" id="WQG87948.1"/>
    </source>
</evidence>
<sequence>MNSLFENPVQQWITEELSKQQDNIPLCYFKLSQAETSGSTPSTEKCDFYNEHHYYCVPLYKFVSQYSSII</sequence>
<evidence type="ECO:0000313" key="4">
    <source>
        <dbReference type="Proteomes" id="UP001326715"/>
    </source>
</evidence>
<dbReference type="EMBL" id="FPIZ01000021">
    <property type="protein sequence ID" value="SFW82324.1"/>
    <property type="molecule type" value="Genomic_DNA"/>
</dbReference>
<accession>A0A1K1SDY5</accession>
<dbReference type="EMBL" id="CP140154">
    <property type="protein sequence ID" value="WQG87948.1"/>
    <property type="molecule type" value="Genomic_DNA"/>
</dbReference>
<proteinExistence type="predicted"/>
<dbReference type="RefSeq" id="WP_143150880.1">
    <property type="nucleotide sequence ID" value="NZ_CBHWAX010000154.1"/>
</dbReference>
<evidence type="ECO:0000313" key="1">
    <source>
        <dbReference type="EMBL" id="SFW82324.1"/>
    </source>
</evidence>
<reference evidence="1 3" key="1">
    <citation type="submission" date="2016-11" db="EMBL/GenBank/DDBJ databases">
        <authorList>
            <person name="Jaros S."/>
            <person name="Januszkiewicz K."/>
            <person name="Wedrychowicz H."/>
        </authorList>
    </citation>
    <scope>NUCLEOTIDE SEQUENCE [LARGE SCALE GENOMIC DNA]</scope>
    <source>
        <strain evidence="1 3">DSM 784</strain>
    </source>
</reference>
<dbReference type="Proteomes" id="UP000183788">
    <property type="component" value="Unassembled WGS sequence"/>
</dbReference>
<protein>
    <submittedName>
        <fullName evidence="1">Uncharacterized protein</fullName>
    </submittedName>
</protein>
<dbReference type="AlphaFoldDB" id="A0A1K1SDY5"/>
<dbReference type="STRING" id="1004.SAMN05661012_05205"/>
<reference evidence="2 4" key="2">
    <citation type="submission" date="2023-11" db="EMBL/GenBank/DDBJ databases">
        <title>MicrobeMod: A computational toolkit for identifying prokaryotic methylation and restriction-modification with nanopore sequencing.</title>
        <authorList>
            <person name="Crits-Christoph A."/>
            <person name="Kang S.C."/>
            <person name="Lee H."/>
            <person name="Ostrov N."/>
        </authorList>
    </citation>
    <scope>NUCLEOTIDE SEQUENCE [LARGE SCALE GENOMIC DNA]</scope>
    <source>
        <strain evidence="2 4">ATCC 23090</strain>
    </source>
</reference>
<keyword evidence="4" id="KW-1185">Reference proteome</keyword>
<gene>
    <name evidence="1" type="ORF">SAMN05661012_05205</name>
    <name evidence="2" type="ORF">SR876_23760</name>
</gene>
<dbReference type="Proteomes" id="UP001326715">
    <property type="component" value="Chromosome"/>
</dbReference>